<feature type="compositionally biased region" description="Basic residues" evidence="5">
    <location>
        <begin position="727"/>
        <end position="736"/>
    </location>
</feature>
<dbReference type="PANTHER" id="PTHR21041">
    <property type="entry name" value="DENDRITIC CELL-SPECIFIC TRANSMEMBRANE PROTEIN"/>
    <property type="match status" value="1"/>
</dbReference>
<feature type="domain" description="Dendritic cell-specific transmembrane protein-like" evidence="6">
    <location>
        <begin position="47"/>
        <end position="194"/>
    </location>
</feature>
<gene>
    <name evidence="8" type="ORF">RF55_947</name>
</gene>
<feature type="compositionally biased region" description="Low complexity" evidence="5">
    <location>
        <begin position="428"/>
        <end position="439"/>
    </location>
</feature>
<feature type="compositionally biased region" description="Polar residues" evidence="5">
    <location>
        <begin position="1408"/>
        <end position="1430"/>
    </location>
</feature>
<dbReference type="PaxDb" id="67767-A0A0J7L8E9"/>
<feature type="region of interest" description="Disordered" evidence="5">
    <location>
        <begin position="1401"/>
        <end position="1466"/>
    </location>
</feature>
<dbReference type="STRING" id="67767.A0A0J7L8E9"/>
<evidence type="ECO:0000256" key="2">
    <source>
        <dbReference type="ARBA" id="ARBA00022692"/>
    </source>
</evidence>
<feature type="region of interest" description="Disordered" evidence="5">
    <location>
        <begin position="419"/>
        <end position="444"/>
    </location>
</feature>
<dbReference type="InterPro" id="IPR051856">
    <property type="entry name" value="CSR-E3_Ligase_Protein"/>
</dbReference>
<keyword evidence="2" id="KW-0812">Transmembrane</keyword>
<comment type="caution">
    <text evidence="8">The sequence shown here is derived from an EMBL/GenBank/DDBJ whole genome shotgun (WGS) entry which is preliminary data.</text>
</comment>
<feature type="compositionally biased region" description="Basic and acidic residues" evidence="5">
    <location>
        <begin position="756"/>
        <end position="776"/>
    </location>
</feature>
<evidence type="ECO:0000313" key="8">
    <source>
        <dbReference type="EMBL" id="KMR01423.1"/>
    </source>
</evidence>
<comment type="subcellular location">
    <subcellularLocation>
        <location evidence="1">Membrane</location>
        <topology evidence="1">Multi-pass membrane protein</topology>
    </subcellularLocation>
</comment>
<proteinExistence type="predicted"/>
<evidence type="ECO:0000256" key="5">
    <source>
        <dbReference type="SAM" id="MobiDB-lite"/>
    </source>
</evidence>
<protein>
    <submittedName>
        <fullName evidence="8">Dc-stamp domain-containing protein 2</fullName>
    </submittedName>
</protein>
<evidence type="ECO:0000259" key="6">
    <source>
        <dbReference type="Pfam" id="PF07782"/>
    </source>
</evidence>
<dbReference type="OrthoDB" id="6598372at2759"/>
<dbReference type="GO" id="GO:0016020">
    <property type="term" value="C:membrane"/>
    <property type="evidence" value="ECO:0007669"/>
    <property type="project" value="UniProtKB-SubCell"/>
</dbReference>
<dbReference type="Pfam" id="PF26037">
    <property type="entry name" value="zf-RING_DCST1_C"/>
    <property type="match status" value="1"/>
</dbReference>
<dbReference type="EMBL" id="LBMM01000310">
    <property type="protein sequence ID" value="KMR01423.1"/>
    <property type="molecule type" value="Genomic_DNA"/>
</dbReference>
<dbReference type="PANTHER" id="PTHR21041:SF9">
    <property type="entry name" value="DENDRITIC CELL-SPECIFIC TRANSMEMBRANE PROTEIN-LIKE DOMAIN-CONTAINING PROTEIN"/>
    <property type="match status" value="1"/>
</dbReference>
<feature type="domain" description="E3 ubiquitin-protein ligase DCST1-like C-terminal" evidence="7">
    <location>
        <begin position="250"/>
        <end position="295"/>
    </location>
</feature>
<evidence type="ECO:0000256" key="3">
    <source>
        <dbReference type="ARBA" id="ARBA00022989"/>
    </source>
</evidence>
<name>A0A0J7L8E9_LASNI</name>
<evidence type="ECO:0000256" key="1">
    <source>
        <dbReference type="ARBA" id="ARBA00004141"/>
    </source>
</evidence>
<keyword evidence="3" id="KW-1133">Transmembrane helix</keyword>
<keyword evidence="4" id="KW-0472">Membrane</keyword>
<keyword evidence="9" id="KW-1185">Reference proteome</keyword>
<organism evidence="8 9">
    <name type="scientific">Lasius niger</name>
    <name type="common">Black garden ant</name>
    <dbReference type="NCBI Taxonomy" id="67767"/>
    <lineage>
        <taxon>Eukaryota</taxon>
        <taxon>Metazoa</taxon>
        <taxon>Ecdysozoa</taxon>
        <taxon>Arthropoda</taxon>
        <taxon>Hexapoda</taxon>
        <taxon>Insecta</taxon>
        <taxon>Pterygota</taxon>
        <taxon>Neoptera</taxon>
        <taxon>Endopterygota</taxon>
        <taxon>Hymenoptera</taxon>
        <taxon>Apocrita</taxon>
        <taxon>Aculeata</taxon>
        <taxon>Formicoidea</taxon>
        <taxon>Formicidae</taxon>
        <taxon>Formicinae</taxon>
        <taxon>Lasius</taxon>
        <taxon>Lasius</taxon>
    </lineage>
</organism>
<feature type="compositionally biased region" description="Basic and acidic residues" evidence="5">
    <location>
        <begin position="786"/>
        <end position="799"/>
    </location>
</feature>
<accession>A0A0J7L8E9</accession>
<dbReference type="Pfam" id="PF07782">
    <property type="entry name" value="DC_STAMP"/>
    <property type="match status" value="1"/>
</dbReference>
<reference evidence="8 9" key="1">
    <citation type="submission" date="2015-04" db="EMBL/GenBank/DDBJ databases">
        <title>Lasius niger genome sequencing.</title>
        <authorList>
            <person name="Konorov E.A."/>
            <person name="Nikitin M.A."/>
            <person name="Kirill M.V."/>
            <person name="Chang P."/>
        </authorList>
    </citation>
    <scope>NUCLEOTIDE SEQUENCE [LARGE SCALE GENOMIC DNA]</scope>
    <source>
        <tissue evidence="8">Whole</tissue>
    </source>
</reference>
<feature type="compositionally biased region" description="Basic and acidic residues" evidence="5">
    <location>
        <begin position="1431"/>
        <end position="1466"/>
    </location>
</feature>
<feature type="region of interest" description="Disordered" evidence="5">
    <location>
        <begin position="707"/>
        <end position="829"/>
    </location>
</feature>
<dbReference type="InterPro" id="IPR058842">
    <property type="entry name" value="DCST1_C"/>
</dbReference>
<evidence type="ECO:0000313" key="9">
    <source>
        <dbReference type="Proteomes" id="UP000036403"/>
    </source>
</evidence>
<feature type="compositionally biased region" description="Basic and acidic residues" evidence="5">
    <location>
        <begin position="707"/>
        <end position="721"/>
    </location>
</feature>
<sequence length="1862" mass="214416">MAFFQLLLKARKIEKARLRYEDEKLRSIEISQGVKPRLTLKQRLRRKRLRVEKVKLAKSAVFLCLTTFKICIHMMADYSLYWILSTIRLHGRIETKVQRPNSVGVYVSGNGYLADLYRSIVKAFTPHAKDAEIDMTPCLPDPIPPDLDRYTQIATLIGFCWIMAIFEPYGLRLRHVVMSKYHPERAKQRAAWLYNHIIRSRGSFLKFARRQLRRKFGMTEGERIERVTFRERCLAICPFLNKLFPRKQNMCLLCGAVERSDQEPHIKCATPDCVGLFCIQCFADLQNLCTICRSPVEYGDLSDISEERDSSDDQLIAKKEYVPIGIDICKEEESIIEEKPKEEKILPEERILEEKIPEERILEEKIPEERILEEKMPEERIPKERILEEKILEEKISEEKQKEKIDEIIVEKKDKTVQTDDEIDESSSESIYSYTNTESWPTEELDEEEVVHIEMDDGSKELLLKDDIAKEKKRSRVRRILAALTKIPWLGKGTISCTCTSQRFCDIKKDNQVCQSDTNTITEHNNEISETNGMSDTDKELLTIDWQKPGKETGEIVTTEGTSIDAEIDIETDRQKIPEKVIIRDDRKKSLAKNSKAIIELNDIAEEKDVKKYSVKKEQAENLKARKDVEASRVNEKAQLYDPLASLQLYGVTYQEKRREKFVEKKLTKQPETAEETCIGDTEMAKSTGFEEDIEKLQKNTQIIAREIRRSTEIPEKRESIRMNLQKSKKYKKSAKTPHTDAKIFKACSKGKKEKRKEERREKWIDKREDYKKSESDSSSSQGKRKSCDKATLIKEKQYNRRRKRERICDRGVQTPGHSRPVTELSENRQTQCNIRDMEDARGKQDGACASKFTNEPEVWSCNVQSQFKAPDQIIHCQDYNYWNQRKFLNPCNAHVTHKPYECYKQAKNTYASEISRHVPSLTDVCSSELAKISSQEKSQQMRKTRYNVNVRETRLEIPMLKKYLPPYQASGGYTVCHAVDGSRWLPKSIYTDCAIYGKVPKERFADGYKNKDGYRNKKLQNSVLNRNNVEKRQIEYKLLQQPSESCQREYAARQRSTCSCIAEEEEDCFTNFDKVEKKFSENVYNNTKCLEKISVCRTPSSKLAEAETVCEISFNTVGERVEQTQTCESMFGDSVECPKDKCNNNVKMSVCQTSSSKLDKDATVCETVSFNVARERFEKMQTCKNTFENSVKCVKGATVCETTFGNSEELPKVTRVCKEFVTEESPEDITVCRRMFGEPKEPLEEVIVCEALPDEEPPKETICKKVSDSNFVNQDNDKRVLNDAKDILVKENTNSSNLNIQKKNTGNAKGVVQLDNNVALNNFTGQKSTNNIKQDEQIKETVSNNLSKIAPVGPIKDPFSKPLSKIIYSATLPRTQFYDRSNLVSNSNEKETWKTLVNKRKPIRMQLSPNQPMRNNFSQSGKDPMARNSTSDKVDQSEEKIQEELKEEEKSQDIPKERRSTEEKLRDSFLNRSVKKLTDVIKLGRMKFKERTETGKAEPDKIIADDVKDARKSKIVFKNKDKINDAIDSQKIREKMTMPVRYPLTSREMIKKTEDVTRPKPTVSVADFAIPEENKKMEISSTIQTTPKLLRIIAVKRSHLPLTVTTVAPKSQELKEEFIPVDIIKNSHVKEEIPEEKVVPQEPIPAEIAKEIKAEELIAPEVSVAEVETSVKDIPEDAVVIPKDVTDENKVLKDIDETYKTYVACLQKKLEEEPQKSIPCKCVLPSDPKDPSCLIAKYATIDVLCPQKKPEEESPEFISCKRGLFSDLNNCPCLIAKYAKCNNTLEDSPCKDNKFEQRKNYCAYCRLLTAQCTCAPTHYLKSCLKTDKPRFQQRKTVERSRLIASFTRNVDGAQCATIVQG</sequence>
<evidence type="ECO:0000259" key="7">
    <source>
        <dbReference type="Pfam" id="PF26037"/>
    </source>
</evidence>
<evidence type="ECO:0000256" key="4">
    <source>
        <dbReference type="ARBA" id="ARBA00023136"/>
    </source>
</evidence>
<dbReference type="Proteomes" id="UP000036403">
    <property type="component" value="Unassembled WGS sequence"/>
</dbReference>
<dbReference type="InterPro" id="IPR012858">
    <property type="entry name" value="DC_STAMP-like"/>
</dbReference>